<dbReference type="PIRSF" id="PIRSF500134">
    <property type="entry name" value="UDPglc_DH_bac"/>
    <property type="match status" value="1"/>
</dbReference>
<protein>
    <recommendedName>
        <fullName evidence="4 8">UDP-glucose 6-dehydrogenase</fullName>
        <ecNumber evidence="3 8">1.1.1.22</ecNumber>
    </recommendedName>
</protein>
<keyword evidence="5 8" id="KW-0560">Oxidoreductase</keyword>
<name>A0ABT2YDY9_9BURK</name>
<evidence type="ECO:0000256" key="3">
    <source>
        <dbReference type="ARBA" id="ARBA00012954"/>
    </source>
</evidence>
<sequence length="440" mass="47612">MKVTVIGSGYVGLVTGACLADIGNDVLCLDIDIEKIAALKAGEISIYEPGLSDMVRINVAAGRMRFTTDVELAVQHGHLQFIAVGTPRGEDGSADLQYVLSAARAIGEMMNDARIVVNKSTVPVGTAAKVSQIIKDTLSGRGLDLDFAVVSNPEFLKEGAAIEDFMRPDRIVIGSEDTAATDTLKRLYAPFERNHTKLMLMDSRSAEMTKYAANAMLATRISFMNELAMLAEKVGADIDQVRRGIGADPRIGTHFLYPGCGYGGSCFPKDVQALIRIGADHQVPLRVLGAVEAANEAQKHVLAAKISERFGENLVGRHFAIWGLAFKPNTDDMREASSLVLIRYLLNAGATISAYDPAASQEARRVISISEAMQFSDNAMRALEGAHALVLVTEWKEFRSADLDAITSKLLTPIVFDGRNIFDPTQAREAGLEYFCIGRP</sequence>
<dbReference type="NCBIfam" id="TIGR03026">
    <property type="entry name" value="NDP-sugDHase"/>
    <property type="match status" value="1"/>
</dbReference>
<dbReference type="InterPro" id="IPR028357">
    <property type="entry name" value="UDPglc_DH_bac"/>
</dbReference>
<dbReference type="Pfam" id="PF03721">
    <property type="entry name" value="UDPG_MGDP_dh_N"/>
    <property type="match status" value="1"/>
</dbReference>
<dbReference type="Gene3D" id="1.20.5.100">
    <property type="entry name" value="Cytochrome c1, transmembrane anchor, C-terminal"/>
    <property type="match status" value="1"/>
</dbReference>
<reference evidence="10 11" key="1">
    <citation type="submission" date="2021-11" db="EMBL/GenBank/DDBJ databases">
        <authorList>
            <person name="Liang Q."/>
            <person name="Mou H."/>
            <person name="Liu Z."/>
        </authorList>
    </citation>
    <scope>NUCLEOTIDE SEQUENCE [LARGE SCALE GENOMIC DNA]</scope>
    <source>
        <strain evidence="10 11">CHU3</strain>
    </source>
</reference>
<dbReference type="RefSeq" id="WP_263570874.1">
    <property type="nucleotide sequence ID" value="NZ_JAJIRN010000004.1"/>
</dbReference>
<dbReference type="PANTHER" id="PTHR43750">
    <property type="entry name" value="UDP-GLUCOSE 6-DEHYDROGENASE TUAD"/>
    <property type="match status" value="1"/>
</dbReference>
<evidence type="ECO:0000256" key="7">
    <source>
        <dbReference type="ARBA" id="ARBA00047473"/>
    </source>
</evidence>
<dbReference type="PIRSF" id="PIRSF000124">
    <property type="entry name" value="UDPglc_GDPman_dh"/>
    <property type="match status" value="1"/>
</dbReference>
<evidence type="ECO:0000256" key="2">
    <source>
        <dbReference type="ARBA" id="ARBA00006601"/>
    </source>
</evidence>
<proteinExistence type="inferred from homology"/>
<dbReference type="InterPro" id="IPR036220">
    <property type="entry name" value="UDP-Glc/GDP-Man_DH_C_sf"/>
</dbReference>
<dbReference type="InterPro" id="IPR036291">
    <property type="entry name" value="NAD(P)-bd_dom_sf"/>
</dbReference>
<comment type="similarity">
    <text evidence="2 8">Belongs to the UDP-glucose/GDP-mannose dehydrogenase family.</text>
</comment>
<evidence type="ECO:0000313" key="11">
    <source>
        <dbReference type="Proteomes" id="UP001209701"/>
    </source>
</evidence>
<evidence type="ECO:0000256" key="6">
    <source>
        <dbReference type="ARBA" id="ARBA00023027"/>
    </source>
</evidence>
<keyword evidence="11" id="KW-1185">Reference proteome</keyword>
<evidence type="ECO:0000256" key="8">
    <source>
        <dbReference type="PIRNR" id="PIRNR000124"/>
    </source>
</evidence>
<organism evidence="10 11">
    <name type="scientific">Roseateles oligotrophus</name>
    <dbReference type="NCBI Taxonomy" id="1769250"/>
    <lineage>
        <taxon>Bacteria</taxon>
        <taxon>Pseudomonadati</taxon>
        <taxon>Pseudomonadota</taxon>
        <taxon>Betaproteobacteria</taxon>
        <taxon>Burkholderiales</taxon>
        <taxon>Sphaerotilaceae</taxon>
        <taxon>Roseateles</taxon>
    </lineage>
</organism>
<dbReference type="SUPFAM" id="SSF48179">
    <property type="entry name" value="6-phosphogluconate dehydrogenase C-terminal domain-like"/>
    <property type="match status" value="1"/>
</dbReference>
<evidence type="ECO:0000259" key="9">
    <source>
        <dbReference type="SMART" id="SM00984"/>
    </source>
</evidence>
<feature type="domain" description="UDP-glucose/GDP-mannose dehydrogenase C-terminal" evidence="9">
    <location>
        <begin position="320"/>
        <end position="424"/>
    </location>
</feature>
<evidence type="ECO:0000256" key="5">
    <source>
        <dbReference type="ARBA" id="ARBA00023002"/>
    </source>
</evidence>
<evidence type="ECO:0000256" key="1">
    <source>
        <dbReference type="ARBA" id="ARBA00004701"/>
    </source>
</evidence>
<comment type="caution">
    <text evidence="10">The sequence shown here is derived from an EMBL/GenBank/DDBJ whole genome shotgun (WGS) entry which is preliminary data.</text>
</comment>
<evidence type="ECO:0000313" key="10">
    <source>
        <dbReference type="EMBL" id="MCV2368264.1"/>
    </source>
</evidence>
<dbReference type="EMBL" id="JAJIRN010000004">
    <property type="protein sequence ID" value="MCV2368264.1"/>
    <property type="molecule type" value="Genomic_DNA"/>
</dbReference>
<gene>
    <name evidence="10" type="ORF">LNV07_09170</name>
</gene>
<dbReference type="InterPro" id="IPR017476">
    <property type="entry name" value="UDP-Glc/GDP-Man"/>
</dbReference>
<dbReference type="SMART" id="SM00984">
    <property type="entry name" value="UDPG_MGDP_dh_C"/>
    <property type="match status" value="1"/>
</dbReference>
<dbReference type="Pfam" id="PF00984">
    <property type="entry name" value="UDPG_MGDP_dh"/>
    <property type="match status" value="1"/>
</dbReference>
<dbReference type="PROSITE" id="PS51257">
    <property type="entry name" value="PROKAR_LIPOPROTEIN"/>
    <property type="match status" value="1"/>
</dbReference>
<dbReference type="PANTHER" id="PTHR43750:SF3">
    <property type="entry name" value="UDP-GLUCOSE 6-DEHYDROGENASE TUAD"/>
    <property type="match status" value="1"/>
</dbReference>
<dbReference type="Proteomes" id="UP001209701">
    <property type="component" value="Unassembled WGS sequence"/>
</dbReference>
<dbReference type="SUPFAM" id="SSF51735">
    <property type="entry name" value="NAD(P)-binding Rossmann-fold domains"/>
    <property type="match status" value="1"/>
</dbReference>
<evidence type="ECO:0000256" key="4">
    <source>
        <dbReference type="ARBA" id="ARBA00015132"/>
    </source>
</evidence>
<dbReference type="InterPro" id="IPR008927">
    <property type="entry name" value="6-PGluconate_DH-like_C_sf"/>
</dbReference>
<dbReference type="Pfam" id="PF03720">
    <property type="entry name" value="UDPG_MGDP_dh_C"/>
    <property type="match status" value="1"/>
</dbReference>
<dbReference type="EC" id="1.1.1.22" evidence="3 8"/>
<keyword evidence="6 8" id="KW-0520">NAD</keyword>
<accession>A0ABT2YDY9</accession>
<dbReference type="InterPro" id="IPR001732">
    <property type="entry name" value="UDP-Glc/GDP-Man_DH_N"/>
</dbReference>
<comment type="pathway">
    <text evidence="1">Nucleotide-sugar biosynthesis; UDP-alpha-D-glucuronate biosynthesis; UDP-alpha-D-glucuronate from UDP-alpha-D-glucose: step 1/1.</text>
</comment>
<dbReference type="InterPro" id="IPR014027">
    <property type="entry name" value="UDP-Glc/GDP-Man_DH_C"/>
</dbReference>
<dbReference type="InterPro" id="IPR014026">
    <property type="entry name" value="UDP-Glc/GDP-Man_DH_dimer"/>
</dbReference>
<comment type="catalytic activity">
    <reaction evidence="7 8">
        <text>UDP-alpha-D-glucose + 2 NAD(+) + H2O = UDP-alpha-D-glucuronate + 2 NADH + 3 H(+)</text>
        <dbReference type="Rhea" id="RHEA:23596"/>
        <dbReference type="ChEBI" id="CHEBI:15377"/>
        <dbReference type="ChEBI" id="CHEBI:15378"/>
        <dbReference type="ChEBI" id="CHEBI:57540"/>
        <dbReference type="ChEBI" id="CHEBI:57945"/>
        <dbReference type="ChEBI" id="CHEBI:58052"/>
        <dbReference type="ChEBI" id="CHEBI:58885"/>
        <dbReference type="EC" id="1.1.1.22"/>
    </reaction>
</comment>
<dbReference type="Gene3D" id="3.40.50.720">
    <property type="entry name" value="NAD(P)-binding Rossmann-like Domain"/>
    <property type="match status" value="2"/>
</dbReference>
<dbReference type="SUPFAM" id="SSF52413">
    <property type="entry name" value="UDP-glucose/GDP-mannose dehydrogenase C-terminal domain"/>
    <property type="match status" value="1"/>
</dbReference>